<dbReference type="InterPro" id="IPR015943">
    <property type="entry name" value="WD40/YVTN_repeat-like_dom_sf"/>
</dbReference>
<evidence type="ECO:0000256" key="1">
    <source>
        <dbReference type="PROSITE-ProRule" id="PRU00221"/>
    </source>
</evidence>
<dbReference type="PROSITE" id="PS50082">
    <property type="entry name" value="WD_REPEATS_2"/>
    <property type="match status" value="1"/>
</dbReference>
<evidence type="ECO:0000313" key="2">
    <source>
        <dbReference type="EMBL" id="MBZ3873617.1"/>
    </source>
</evidence>
<reference evidence="2" key="1">
    <citation type="submission" date="2020-03" db="EMBL/GenBank/DDBJ databases">
        <title>Studies in the Genomics of Life Span.</title>
        <authorList>
            <person name="Glass D."/>
        </authorList>
    </citation>
    <scope>NUCLEOTIDE SEQUENCE</scope>
    <source>
        <strain evidence="2">SUZIE</strain>
        <tissue evidence="2">Muscle</tissue>
    </source>
</reference>
<comment type="caution">
    <text evidence="2">The sequence shown here is derived from an EMBL/GenBank/DDBJ whole genome shotgun (WGS) entry which is preliminary data.</text>
</comment>
<dbReference type="PROSITE" id="PS50294">
    <property type="entry name" value="WD_REPEATS_REGION"/>
    <property type="match status" value="1"/>
</dbReference>
<keyword evidence="1" id="KW-0853">WD repeat</keyword>
<proteinExistence type="predicted"/>
<dbReference type="InterPro" id="IPR001680">
    <property type="entry name" value="WD40_rpt"/>
</dbReference>
<organism evidence="2 3">
    <name type="scientific">Sciurus carolinensis</name>
    <name type="common">Eastern gray squirrel</name>
    <dbReference type="NCBI Taxonomy" id="30640"/>
    <lineage>
        <taxon>Eukaryota</taxon>
        <taxon>Metazoa</taxon>
        <taxon>Chordata</taxon>
        <taxon>Craniata</taxon>
        <taxon>Vertebrata</taxon>
        <taxon>Euteleostomi</taxon>
        <taxon>Mammalia</taxon>
        <taxon>Eutheria</taxon>
        <taxon>Euarchontoglires</taxon>
        <taxon>Glires</taxon>
        <taxon>Rodentia</taxon>
        <taxon>Sciuromorpha</taxon>
        <taxon>Sciuridae</taxon>
        <taxon>Sciurinae</taxon>
        <taxon>Sciurini</taxon>
        <taxon>Sciurus</taxon>
    </lineage>
</organism>
<protein>
    <submittedName>
        <fullName evidence="2">WD repeat-containing protein 27</fullName>
    </submittedName>
</protein>
<dbReference type="SMART" id="SM00320">
    <property type="entry name" value="WD40"/>
    <property type="match status" value="2"/>
</dbReference>
<keyword evidence="3" id="KW-1185">Reference proteome</keyword>
<dbReference type="InterPro" id="IPR036322">
    <property type="entry name" value="WD40_repeat_dom_sf"/>
</dbReference>
<feature type="repeat" description="WD" evidence="1">
    <location>
        <begin position="80"/>
        <end position="121"/>
    </location>
</feature>
<dbReference type="SUPFAM" id="SSF50978">
    <property type="entry name" value="WD40 repeat-like"/>
    <property type="match status" value="1"/>
</dbReference>
<dbReference type="Proteomes" id="UP001166674">
    <property type="component" value="Unassembled WGS sequence"/>
</dbReference>
<dbReference type="AlphaFoldDB" id="A0AA41SW34"/>
<dbReference type="EMBL" id="JAATJV010208999">
    <property type="protein sequence ID" value="MBZ3873617.1"/>
    <property type="molecule type" value="Genomic_DNA"/>
</dbReference>
<dbReference type="PANTHER" id="PTHR44525:SF1">
    <property type="entry name" value="WD REPEAT-CONTAINING PROTEIN 27"/>
    <property type="match status" value="1"/>
</dbReference>
<accession>A0AA41SW34</accession>
<dbReference type="InterPro" id="IPR042411">
    <property type="entry name" value="WDR27"/>
</dbReference>
<evidence type="ECO:0000313" key="3">
    <source>
        <dbReference type="Proteomes" id="UP001166674"/>
    </source>
</evidence>
<name>A0AA41SW34_SCICA</name>
<dbReference type="PANTHER" id="PTHR44525">
    <property type="entry name" value="WD REPEAT-CONTAINING PROTEIN 27"/>
    <property type="match status" value="1"/>
</dbReference>
<dbReference type="Gene3D" id="2.130.10.10">
    <property type="entry name" value="YVTN repeat-like/Quinoprotein amine dehydrogenase"/>
    <property type="match status" value="1"/>
</dbReference>
<sequence length="242" mass="26546">MSRAADLKAFCLLTSMFGRRIAILEISLAPLVKSRQIPGTGKALSVLASEEYPLESPVPSKLRKQIAVCQEPTAVNCVQYSGHDGAVSTVCWSHDRRWLLSTAQDQTLRLWSARRRELLLLLGSSFTAQQSQAYNLFLTTAIGDGVRLWDLRTLRCERSFEGHPNRSYPCGIAFSPCGRFVACGAEDRHAYVYDLGCSTFSHRLAGHADTVSGVAFNPASPQVHPLVQPLPHASPIFQASFG</sequence>
<gene>
    <name evidence="2" type="ORF">SUZIE_123835</name>
</gene>
<dbReference type="Pfam" id="PF00400">
    <property type="entry name" value="WD40"/>
    <property type="match status" value="2"/>
</dbReference>